<organism evidence="3 4">
    <name type="scientific">Desmophyllum pertusum</name>
    <dbReference type="NCBI Taxonomy" id="174260"/>
    <lineage>
        <taxon>Eukaryota</taxon>
        <taxon>Metazoa</taxon>
        <taxon>Cnidaria</taxon>
        <taxon>Anthozoa</taxon>
        <taxon>Hexacorallia</taxon>
        <taxon>Scleractinia</taxon>
        <taxon>Caryophylliina</taxon>
        <taxon>Caryophylliidae</taxon>
        <taxon>Desmophyllum</taxon>
    </lineage>
</organism>
<accession>A0A9X0D7L8</accession>
<evidence type="ECO:0000259" key="2">
    <source>
        <dbReference type="PROSITE" id="PS51412"/>
    </source>
</evidence>
<dbReference type="AlphaFoldDB" id="A0A9X0D7L8"/>
<dbReference type="Pfam" id="PF01823">
    <property type="entry name" value="MACPF"/>
    <property type="match status" value="1"/>
</dbReference>
<feature type="compositionally biased region" description="Polar residues" evidence="1">
    <location>
        <begin position="500"/>
        <end position="512"/>
    </location>
</feature>
<proteinExistence type="predicted"/>
<dbReference type="SMART" id="SM00457">
    <property type="entry name" value="MACPF"/>
    <property type="match status" value="1"/>
</dbReference>
<gene>
    <name evidence="3" type="ORF">OS493_036816</name>
</gene>
<evidence type="ECO:0000313" key="3">
    <source>
        <dbReference type="EMBL" id="KAJ7388588.1"/>
    </source>
</evidence>
<dbReference type="InterPro" id="IPR020864">
    <property type="entry name" value="MACPF"/>
</dbReference>
<feature type="compositionally biased region" description="Basic and acidic residues" evidence="1">
    <location>
        <begin position="486"/>
        <end position="499"/>
    </location>
</feature>
<comment type="caution">
    <text evidence="3">The sequence shown here is derived from an EMBL/GenBank/DDBJ whole genome shotgun (WGS) entry which is preliminary data.</text>
</comment>
<evidence type="ECO:0000256" key="1">
    <source>
        <dbReference type="SAM" id="MobiDB-lite"/>
    </source>
</evidence>
<dbReference type="PROSITE" id="PS51412">
    <property type="entry name" value="MACPF_2"/>
    <property type="match status" value="1"/>
</dbReference>
<reference evidence="3" key="1">
    <citation type="submission" date="2023-01" db="EMBL/GenBank/DDBJ databases">
        <title>Genome assembly of the deep-sea coral Lophelia pertusa.</title>
        <authorList>
            <person name="Herrera S."/>
            <person name="Cordes E."/>
        </authorList>
    </citation>
    <scope>NUCLEOTIDE SEQUENCE</scope>
    <source>
        <strain evidence="3">USNM1676648</strain>
        <tissue evidence="3">Polyp</tissue>
    </source>
</reference>
<feature type="region of interest" description="Disordered" evidence="1">
    <location>
        <begin position="481"/>
        <end position="516"/>
    </location>
</feature>
<keyword evidence="4" id="KW-1185">Reference proteome</keyword>
<name>A0A9X0D7L8_9CNID</name>
<protein>
    <recommendedName>
        <fullName evidence="2">MACPF domain-containing protein</fullName>
    </recommendedName>
</protein>
<evidence type="ECO:0000313" key="4">
    <source>
        <dbReference type="Proteomes" id="UP001163046"/>
    </source>
</evidence>
<dbReference type="EMBL" id="MU825460">
    <property type="protein sequence ID" value="KAJ7388588.1"/>
    <property type="molecule type" value="Genomic_DNA"/>
</dbReference>
<dbReference type="OrthoDB" id="5963421at2759"/>
<feature type="domain" description="MACPF" evidence="2">
    <location>
        <begin position="254"/>
        <end position="572"/>
    </location>
</feature>
<sequence length="897" mass="100293">MGRVFSGLLSRACFSLRTKLIQGRFPRTHLLVIMARLCSVAALLLFVCFVSSTSVTDGFGDPKSCVGKCGMKRLIHPESTFSSKVPRNLVEFLKHQVPHMVPHSCSELEFSVAWLLDDIYHNVKHPDFKYIPEGPKGKSTPLLNPNHIVSPSSAKVQNYIVARPMDSRHPPESVIHKQVTLHGALRNYKKAKAMLMYSRLHPTVQGAKQICHIKAILKIPIMVVFSIPRKEVAKARKNLAICGIGVIHSPPKLPLSLLVKSPLPMPNIDYIFRGYNLLFGNPVVDPTHGRDPGISRMPIFKATFDRGLTTSDMRYLIPDGMSFLKAVSCRIDFGSTEDRSEKSYIDSLSNTVGAEAGFLGFNFKASTTVQKKTQEIKKASNTYVITQAVCSVYTGAIFMELPPHPSDEFIASLKKCEKDPSEENLRNLVDNYGTHFLTDVVMGSKFGEESQVTTESYEKMVSDGLDVGTAAGYSGRFSAGVTTETASEKEQREKFESSRTSKTTYSYGSNIPPNGDPTVWASTSSDDPMPINMELKALTELLTEEFLGDTGIDYKKLKQPLIDYLTQYCSKLVDEGKAKDCMPPTEFATNGPGLKTLIQTDREVIGAEKIDETTLAMVHGNVYKGWKLVIRKDGSEVASKDLSDKDFATDMVVCRGKRRLGVLLTDNYEYAHIEMYEVSEDGKTITKKDVVDLLDVGMTLEDIGHMNVNSLSYYADVNGFLMGKQMSKIELWKIESICTEGGYVRAKRILKMENWDYVIGPSAHLSDNIFVVALQGPYEKKEIKMVEVFGETSYNDSMTTIRFKGPLYCTDLYKDQDTLFALGAEWYEERGRLVAFRWLKEEKRLEYASDLLTPDFMKDTGSDIGVVSVYGDKAYYGEMGGADKGRVLEYQFKYESQ</sequence>
<dbReference type="Proteomes" id="UP001163046">
    <property type="component" value="Unassembled WGS sequence"/>
</dbReference>